<proteinExistence type="predicted"/>
<dbReference type="GO" id="GO:0016791">
    <property type="term" value="F:phosphatase activity"/>
    <property type="evidence" value="ECO:0007669"/>
    <property type="project" value="TreeGrafter"/>
</dbReference>
<dbReference type="SUPFAM" id="SSF55781">
    <property type="entry name" value="GAF domain-like"/>
    <property type="match status" value="1"/>
</dbReference>
<dbReference type="Gene3D" id="3.30.450.40">
    <property type="match status" value="1"/>
</dbReference>
<dbReference type="EMBL" id="JASJOS010000007">
    <property type="protein sequence ID" value="MDJ1482105.1"/>
    <property type="molecule type" value="Genomic_DNA"/>
</dbReference>
<feature type="transmembrane region" description="Helical" evidence="2">
    <location>
        <begin position="7"/>
        <end position="31"/>
    </location>
</feature>
<keyword evidence="1" id="KW-0378">Hydrolase</keyword>
<sequence length="683" mass="78139">MLSRENIIRIVVSVNIVSWLLLLGLNLITLLQGYDKTTFGVPIAIRGLLLNLFLILVFFYFKARSEEESGSSFVDQLVRLLDVGWVLALISIVLRFADFFFDQFLHDRSAQMLLLFYHIHIGLVTLFLTQTFFVWKKFILYQRSRRLQLTWQIFEYALLASLFFNFFQLDSSDALFYIILIPLSLLGIITAFNLKWVAYLDVRDKWKAILLTFLIGLFCAYFFWNLSTYARDTEIVTNLIQSVYILALFVFVGGYSVLGCAVLLFNLPTSVVFEQKIEELLDFQRLTQTFQAKENETQVYETLLQSTSKASDADAAWLIVANENRQITNVLTKNIQKQQALATEKKIVKELKYTAQSPISETIRKGLLDGIIDDINYQSVLLVPLIFQDKLHGTLGLLKTQKDGFTTDNVELISTFARMTGVAIENFRLVSKVIENERYQESLNIARKVQQKLLPDHFADNKYFEISAFSQSGDEVGGDYYDIFQISDSRVILIIGDVSGKGTSAAFHMAQMKGIFHSLVELHPPPHRFLALANNALSRCLDKDQFITASVFMIDSEKGVIHHARGGHCLAIYYSNETQSSSLLQNKGMGLGLLRRPDYIKHVTTKTHTYQSGDWLILYTDGILEARNADGDEFGEQRLLTFTDTHTGLSTTHFIDAFWEYFRHFCGESEQQDDYTIVAVRFL</sequence>
<dbReference type="SUPFAM" id="SSF81606">
    <property type="entry name" value="PP2C-like"/>
    <property type="match status" value="1"/>
</dbReference>
<evidence type="ECO:0000256" key="2">
    <source>
        <dbReference type="SAM" id="Phobius"/>
    </source>
</evidence>
<keyword evidence="2" id="KW-0812">Transmembrane</keyword>
<evidence type="ECO:0000313" key="4">
    <source>
        <dbReference type="EMBL" id="MDJ1482105.1"/>
    </source>
</evidence>
<feature type="domain" description="PPM-type phosphatase" evidence="3">
    <location>
        <begin position="461"/>
        <end position="682"/>
    </location>
</feature>
<evidence type="ECO:0000256" key="1">
    <source>
        <dbReference type="ARBA" id="ARBA00022801"/>
    </source>
</evidence>
<dbReference type="Proteomes" id="UP001241110">
    <property type="component" value="Unassembled WGS sequence"/>
</dbReference>
<keyword evidence="2" id="KW-0472">Membrane</keyword>
<dbReference type="Pfam" id="PF07228">
    <property type="entry name" value="SpoIIE"/>
    <property type="match status" value="1"/>
</dbReference>
<feature type="transmembrane region" description="Helical" evidence="2">
    <location>
        <begin position="147"/>
        <end position="168"/>
    </location>
</feature>
<dbReference type="PANTHER" id="PTHR43156:SF2">
    <property type="entry name" value="STAGE II SPORULATION PROTEIN E"/>
    <property type="match status" value="1"/>
</dbReference>
<dbReference type="Gene3D" id="3.60.40.10">
    <property type="entry name" value="PPM-type phosphatase domain"/>
    <property type="match status" value="1"/>
</dbReference>
<dbReference type="InterPro" id="IPR036457">
    <property type="entry name" value="PPM-type-like_dom_sf"/>
</dbReference>
<dbReference type="PANTHER" id="PTHR43156">
    <property type="entry name" value="STAGE II SPORULATION PROTEIN E-RELATED"/>
    <property type="match status" value="1"/>
</dbReference>
<organism evidence="4 5">
    <name type="scientific">Xanthocytophaga flava</name>
    <dbReference type="NCBI Taxonomy" id="3048013"/>
    <lineage>
        <taxon>Bacteria</taxon>
        <taxon>Pseudomonadati</taxon>
        <taxon>Bacteroidota</taxon>
        <taxon>Cytophagia</taxon>
        <taxon>Cytophagales</taxon>
        <taxon>Rhodocytophagaceae</taxon>
        <taxon>Xanthocytophaga</taxon>
    </lineage>
</organism>
<dbReference type="InterPro" id="IPR029016">
    <property type="entry name" value="GAF-like_dom_sf"/>
</dbReference>
<gene>
    <name evidence="4" type="ORF">QNI16_16500</name>
</gene>
<dbReference type="InterPro" id="IPR001932">
    <property type="entry name" value="PPM-type_phosphatase-like_dom"/>
</dbReference>
<feature type="transmembrane region" description="Helical" evidence="2">
    <location>
        <begin position="244"/>
        <end position="267"/>
    </location>
</feature>
<reference evidence="4" key="1">
    <citation type="submission" date="2023-05" db="EMBL/GenBank/DDBJ databases">
        <authorList>
            <person name="Zhang X."/>
        </authorList>
    </citation>
    <scope>NUCLEOTIDE SEQUENCE</scope>
    <source>
        <strain evidence="4">YF14B1</strain>
    </source>
</reference>
<accession>A0AAE3QRD0</accession>
<feature type="transmembrane region" description="Helical" evidence="2">
    <location>
        <begin position="43"/>
        <end position="61"/>
    </location>
</feature>
<feature type="transmembrane region" description="Helical" evidence="2">
    <location>
        <begin position="206"/>
        <end position="224"/>
    </location>
</feature>
<feature type="transmembrane region" description="Helical" evidence="2">
    <location>
        <begin position="114"/>
        <end position="135"/>
    </location>
</feature>
<name>A0AAE3QRD0_9BACT</name>
<dbReference type="InterPro" id="IPR003018">
    <property type="entry name" value="GAF"/>
</dbReference>
<protein>
    <submittedName>
        <fullName evidence="4">SpoIIE family protein phosphatase</fullName>
    </submittedName>
</protein>
<dbReference type="AlphaFoldDB" id="A0AAE3QRD0"/>
<feature type="transmembrane region" description="Helical" evidence="2">
    <location>
        <begin position="174"/>
        <end position="194"/>
    </location>
</feature>
<dbReference type="SMART" id="SM00331">
    <property type="entry name" value="PP2C_SIG"/>
    <property type="match status" value="1"/>
</dbReference>
<evidence type="ECO:0000259" key="3">
    <source>
        <dbReference type="SMART" id="SM00331"/>
    </source>
</evidence>
<evidence type="ECO:0000313" key="5">
    <source>
        <dbReference type="Proteomes" id="UP001241110"/>
    </source>
</evidence>
<dbReference type="Pfam" id="PF13185">
    <property type="entry name" value="GAF_2"/>
    <property type="match status" value="1"/>
</dbReference>
<comment type="caution">
    <text evidence="4">The sequence shown here is derived from an EMBL/GenBank/DDBJ whole genome shotgun (WGS) entry which is preliminary data.</text>
</comment>
<keyword evidence="2" id="KW-1133">Transmembrane helix</keyword>
<dbReference type="InterPro" id="IPR052016">
    <property type="entry name" value="Bact_Sigma-Reg"/>
</dbReference>
<dbReference type="RefSeq" id="WP_313980792.1">
    <property type="nucleotide sequence ID" value="NZ_JASJOS010000007.1"/>
</dbReference>